<evidence type="ECO:0000256" key="1">
    <source>
        <dbReference type="SAM" id="Phobius"/>
    </source>
</evidence>
<feature type="transmembrane region" description="Helical" evidence="1">
    <location>
        <begin position="405"/>
        <end position="428"/>
    </location>
</feature>
<feature type="transmembrane region" description="Helical" evidence="1">
    <location>
        <begin position="144"/>
        <end position="167"/>
    </location>
</feature>
<proteinExistence type="predicted"/>
<dbReference type="GO" id="GO:0008237">
    <property type="term" value="F:metallopeptidase activity"/>
    <property type="evidence" value="ECO:0007669"/>
    <property type="project" value="InterPro"/>
</dbReference>
<feature type="transmembrane region" description="Helical" evidence="1">
    <location>
        <begin position="18"/>
        <end position="37"/>
    </location>
</feature>
<evidence type="ECO:0000313" key="3">
    <source>
        <dbReference type="EMBL" id="NZA26191.1"/>
    </source>
</evidence>
<feature type="transmembrane region" description="Helical" evidence="1">
    <location>
        <begin position="518"/>
        <end position="540"/>
    </location>
</feature>
<dbReference type="RefSeq" id="WP_180677983.1">
    <property type="nucleotide sequence ID" value="NZ_JACCKA010000049.1"/>
</dbReference>
<reference evidence="3 4" key="1">
    <citation type="submission" date="2020-07" db="EMBL/GenBank/DDBJ databases">
        <title>Luteimonas sp. SJ-92.</title>
        <authorList>
            <person name="Huang X.-X."/>
            <person name="Xu L."/>
            <person name="Sun J.-Q."/>
        </authorList>
    </citation>
    <scope>NUCLEOTIDE SEQUENCE [LARGE SCALE GENOMIC DNA]</scope>
    <source>
        <strain evidence="3 4">SJ-92</strain>
    </source>
</reference>
<feature type="transmembrane region" description="Helical" evidence="1">
    <location>
        <begin position="469"/>
        <end position="485"/>
    </location>
</feature>
<feature type="transmembrane region" description="Helical" evidence="1">
    <location>
        <begin position="99"/>
        <end position="124"/>
    </location>
</feature>
<dbReference type="PANTHER" id="PTHR37305:SF1">
    <property type="entry name" value="MEMBRANE PROTEIN"/>
    <property type="match status" value="1"/>
</dbReference>
<dbReference type="Pfam" id="PF12679">
    <property type="entry name" value="ABC2_membrane_2"/>
    <property type="match status" value="1"/>
</dbReference>
<feature type="transmembrane region" description="Helical" evidence="1">
    <location>
        <begin position="174"/>
        <end position="194"/>
    </location>
</feature>
<feature type="transmembrane region" description="Helical" evidence="1">
    <location>
        <begin position="561"/>
        <end position="583"/>
    </location>
</feature>
<feature type="transmembrane region" description="Helical" evidence="1">
    <location>
        <begin position="357"/>
        <end position="375"/>
    </location>
</feature>
<name>A0A853JAG8_9GAMM</name>
<gene>
    <name evidence="3" type="ORF">H0E84_07310</name>
</gene>
<protein>
    <recommendedName>
        <fullName evidence="2">Peptidase M1 membrane alanine aminopeptidase domain-containing protein</fullName>
    </recommendedName>
</protein>
<evidence type="ECO:0000313" key="4">
    <source>
        <dbReference type="Proteomes" id="UP000578091"/>
    </source>
</evidence>
<dbReference type="GO" id="GO:0008270">
    <property type="term" value="F:zinc ion binding"/>
    <property type="evidence" value="ECO:0007669"/>
    <property type="project" value="InterPro"/>
</dbReference>
<feature type="domain" description="Peptidase M1 membrane alanine aminopeptidase" evidence="2">
    <location>
        <begin position="861"/>
        <end position="1043"/>
    </location>
</feature>
<feature type="transmembrane region" description="Helical" evidence="1">
    <location>
        <begin position="440"/>
        <end position="462"/>
    </location>
</feature>
<keyword evidence="1" id="KW-0472">Membrane</keyword>
<comment type="caution">
    <text evidence="3">The sequence shown here is derived from an EMBL/GenBank/DDBJ whole genome shotgun (WGS) entry which is preliminary data.</text>
</comment>
<dbReference type="PANTHER" id="PTHR37305">
    <property type="entry name" value="INTEGRAL MEMBRANE PROTEIN-RELATED"/>
    <property type="match status" value="1"/>
</dbReference>
<dbReference type="AlphaFoldDB" id="A0A853JAG8"/>
<sequence length="1195" mass="132275">MWAAIFRFEVRYQLRQPLFYLVTFFLSVLLFIAGTGHGPGGAVGRLHLNAPAAILELLVKGIFLVLFLMTACVASAAMRDFDRRTFELFFSKPISRFDYLTGRFAGAMVVCTLASVVGAGALAASAFMPWLDPARVGPFRIAPYAFGLGVLIIPTLLALGAAFYALASWTRSTLATYLGVVAFFAINAIAGLAASRLGTPWIAQLLDPLGVVALGGALKYWTVAELNAATPEITGPLLWNRILWLGLGLLALGLSVAAYDPSRSRKRPVRMPDATDAAPPVGAVRVSAPASHRVFSTHSVLVQFMRQVRREATTVLGSLPFLGIVVLGVFVLIQAAGSAGNIFGMPVQPRTHLMLEALQGGYSIILLLVVVLYSGELIWKERALELDEVVDSMPTPSVAYAGAKLAALLLVIAVFLLTGMLALVGFQLWHGYDDLELDLYAQGVALAAVYPILMMVLACFCHVVARGRVAGYGLVILFIVSWDLLEEFGFEHHLYRFASLPPTPYSDFNGYGPFLTQFGWYGLYWGFGALVLVGLSILFWKRGTDNAWRARWAEARARFRGPAGTVTTLGALGLVAAGAWIFYNTNVLNEYVPSTEAAERRASYERLYRRYQALDLPRIVAVRADVDIFPDRRSVEIRGTYLIRNRSGEALRDLHVSIPESVHVNRLALPAHDVILEDEALGYRILRLRKPLEPGDAIELGFDLTVDNRGFVNNGAQVAVVDNGTYFTKRDYFPVIGYDAQRQLADPDERRRHGLESVLPLPGLDDLVARRSTPRASDADRVDFETTVSTSIDQIAVASGELQREWIADGRRYFHYRSESPITHYFAYASARYEVTRSDWGGVAIEIYHHPGHGDNVGRMMDAARKSLAYFATNFGPYQHRHLRIVEFPGYVRDGTAFPGLIALSESTGFNARLDGEEAIDLPFYVTAHEIAHQWWGQQVVGANARGVGVLHETLAQYSALMVMEDEFGRRGVRRVLAYEHDWYLRGRAAERGVEPPLALVERQDYVYYHKGALAMYALRDAVGEVRLNQALSRYLSRTAVGEPPYTTTAELLEELRPTVPEGSKHLVEDLFERITTFDARVAAATSTERADGTFLLRFELEARKLRADGAGDEWEIPIDDWVDLAVFGEEEEDGDGGAVLFLERRRLRASPAAFEFVVDRRPGRVAVDPYYKLIDRDRGDNVRAVSSTGGPARR</sequence>
<dbReference type="InterPro" id="IPR014782">
    <property type="entry name" value="Peptidase_M1_dom"/>
</dbReference>
<dbReference type="InterPro" id="IPR027268">
    <property type="entry name" value="Peptidase_M4/M1_CTD_sf"/>
</dbReference>
<feature type="transmembrane region" description="Helical" evidence="1">
    <location>
        <begin position="242"/>
        <end position="261"/>
    </location>
</feature>
<keyword evidence="1" id="KW-1133">Transmembrane helix</keyword>
<keyword evidence="4" id="KW-1185">Reference proteome</keyword>
<feature type="transmembrane region" description="Helical" evidence="1">
    <location>
        <begin position="315"/>
        <end position="337"/>
    </location>
</feature>
<dbReference type="Pfam" id="PF01433">
    <property type="entry name" value="Peptidase_M1"/>
    <property type="match status" value="1"/>
</dbReference>
<accession>A0A853JAG8</accession>
<dbReference type="EMBL" id="JACCKA010000049">
    <property type="protein sequence ID" value="NZA26191.1"/>
    <property type="molecule type" value="Genomic_DNA"/>
</dbReference>
<dbReference type="Gene3D" id="1.10.390.10">
    <property type="entry name" value="Neutral Protease Domain 2"/>
    <property type="match status" value="1"/>
</dbReference>
<evidence type="ECO:0000259" key="2">
    <source>
        <dbReference type="Pfam" id="PF01433"/>
    </source>
</evidence>
<keyword evidence="1" id="KW-0812">Transmembrane</keyword>
<dbReference type="SUPFAM" id="SSF55486">
    <property type="entry name" value="Metalloproteases ('zincins'), catalytic domain"/>
    <property type="match status" value="1"/>
</dbReference>
<dbReference type="Proteomes" id="UP000578091">
    <property type="component" value="Unassembled WGS sequence"/>
</dbReference>
<feature type="transmembrane region" description="Helical" evidence="1">
    <location>
        <begin position="57"/>
        <end position="78"/>
    </location>
</feature>
<organism evidence="3 4">
    <name type="scientific">Luteimonas salinisoli</name>
    <dbReference type="NCBI Taxonomy" id="2752307"/>
    <lineage>
        <taxon>Bacteria</taxon>
        <taxon>Pseudomonadati</taxon>
        <taxon>Pseudomonadota</taxon>
        <taxon>Gammaproteobacteria</taxon>
        <taxon>Lysobacterales</taxon>
        <taxon>Lysobacteraceae</taxon>
        <taxon>Luteimonas</taxon>
    </lineage>
</organism>